<evidence type="ECO:0000313" key="2">
    <source>
        <dbReference type="Proteomes" id="UP000574317"/>
    </source>
</evidence>
<evidence type="ECO:0000313" key="1">
    <source>
        <dbReference type="EMBL" id="KAF5534510.1"/>
    </source>
</evidence>
<comment type="caution">
    <text evidence="1">The sequence shown here is derived from an EMBL/GenBank/DDBJ whole genome shotgun (WGS) entry which is preliminary data.</text>
</comment>
<accession>A0A8H5IC47</accession>
<proteinExistence type="predicted"/>
<dbReference type="Proteomes" id="UP000574317">
    <property type="component" value="Unassembled WGS sequence"/>
</dbReference>
<dbReference type="AlphaFoldDB" id="A0A8H5IC47"/>
<dbReference type="EMBL" id="JAAOAO010000632">
    <property type="protein sequence ID" value="KAF5534510.1"/>
    <property type="molecule type" value="Genomic_DNA"/>
</dbReference>
<gene>
    <name evidence="1" type="ORF">FNAPI_12340</name>
</gene>
<organism evidence="1 2">
    <name type="scientific">Fusarium napiforme</name>
    <dbReference type="NCBI Taxonomy" id="42672"/>
    <lineage>
        <taxon>Eukaryota</taxon>
        <taxon>Fungi</taxon>
        <taxon>Dikarya</taxon>
        <taxon>Ascomycota</taxon>
        <taxon>Pezizomycotina</taxon>
        <taxon>Sordariomycetes</taxon>
        <taxon>Hypocreomycetidae</taxon>
        <taxon>Hypocreales</taxon>
        <taxon>Nectriaceae</taxon>
        <taxon>Fusarium</taxon>
        <taxon>Fusarium fujikuroi species complex</taxon>
    </lineage>
</organism>
<sequence length="492" mass="55919">MDSQTQDVRNDLSKIQLERIAHVYFEHSNLDKFDEIAKDFGLIPVCRDANQIFYRGFGKDLYCYVARRSLTGLQSSSGGAFVAQSDFDKAAALEGDVVSDLSSFPGGGHQITLKSPSGFLHGEIQSKNLLQQSAQRTQQPRRRTPQASSSVLQISEFNPLLVECDDPEDEFDALYPPANLQLQVLRITHQHPQIICRTTIDRNVYPGLCLTASRIASFIHACGIKHADTAWKKYINPMRDLGTFADWIEGKKELGIKVLFVGADVKRWLNRIKRPWSDEWRRPYPIMIWPAVVRSDGSDSLDELRQLERLRLDNGDRDMHEDLTHTGALVENFLGISDIHTTRYLQPPMQTGHVRMGTNHWSVNDSFHTDENGIKLVFWCGYISDNGPMAVGVDHHSNLTETTCRERNELLVEPTLVAGIPVTEMYMSQNDPGRFKLNYVDGVPEWYGDRQRLTDEDQIVIRVSVMNQYSSAGGSTIMRENVIRVSMRSEFR</sequence>
<protein>
    <submittedName>
        <fullName evidence="1">Oxidoreductase</fullName>
    </submittedName>
</protein>
<keyword evidence="2" id="KW-1185">Reference proteome</keyword>
<reference evidence="1 2" key="1">
    <citation type="submission" date="2020-05" db="EMBL/GenBank/DDBJ databases">
        <title>Identification and distribution of gene clusters putatively required for synthesis of sphingolipid metabolism inhibitors in phylogenetically diverse species of the filamentous fungus Fusarium.</title>
        <authorList>
            <person name="Kim H.-S."/>
            <person name="Busman M."/>
            <person name="Brown D.W."/>
            <person name="Divon H."/>
            <person name="Uhlig S."/>
            <person name="Proctor R.H."/>
        </authorList>
    </citation>
    <scope>NUCLEOTIDE SEQUENCE [LARGE SCALE GENOMIC DNA]</scope>
    <source>
        <strain evidence="1 2">NRRL 25196</strain>
    </source>
</reference>
<name>A0A8H5IC47_9HYPO</name>